<organism evidence="1 2">
    <name type="scientific">Oryza rufipogon</name>
    <name type="common">Brownbeard rice</name>
    <name type="synonym">Asian wild rice</name>
    <dbReference type="NCBI Taxonomy" id="4529"/>
    <lineage>
        <taxon>Eukaryota</taxon>
        <taxon>Viridiplantae</taxon>
        <taxon>Streptophyta</taxon>
        <taxon>Embryophyta</taxon>
        <taxon>Tracheophyta</taxon>
        <taxon>Spermatophyta</taxon>
        <taxon>Magnoliopsida</taxon>
        <taxon>Liliopsida</taxon>
        <taxon>Poales</taxon>
        <taxon>Poaceae</taxon>
        <taxon>BOP clade</taxon>
        <taxon>Oryzoideae</taxon>
        <taxon>Oryzeae</taxon>
        <taxon>Oryzinae</taxon>
        <taxon>Oryza</taxon>
    </lineage>
</organism>
<reference evidence="1" key="2">
    <citation type="submission" date="2015-06" db="UniProtKB">
        <authorList>
            <consortium name="EnsemblPlants"/>
        </authorList>
    </citation>
    <scope>IDENTIFICATION</scope>
</reference>
<proteinExistence type="predicted"/>
<dbReference type="EnsemblPlants" id="ORUFI01G36990.1">
    <property type="protein sequence ID" value="ORUFI01G36990.1"/>
    <property type="gene ID" value="ORUFI01G36990"/>
</dbReference>
<sequence length="111" mass="12699">MLPGDPSSSLLCRFRLPRRPSRLTASEESIEDKNRWLNNHFNSRWALDFSVLHQAVTEATRPLFQATETITQITLTGQTAGISINIKDKNRWLNNHFNSRRALDFSVASIC</sequence>
<dbReference type="AlphaFoldDB" id="A0A0E0N3J5"/>
<keyword evidence="2" id="KW-1185">Reference proteome</keyword>
<evidence type="ECO:0000313" key="1">
    <source>
        <dbReference type="EnsemblPlants" id="ORUFI01G36990.1"/>
    </source>
</evidence>
<evidence type="ECO:0000313" key="2">
    <source>
        <dbReference type="Proteomes" id="UP000008022"/>
    </source>
</evidence>
<protein>
    <submittedName>
        <fullName evidence="1">Uncharacterized protein</fullName>
    </submittedName>
</protein>
<reference evidence="2" key="1">
    <citation type="submission" date="2013-06" db="EMBL/GenBank/DDBJ databases">
        <authorList>
            <person name="Zhao Q."/>
        </authorList>
    </citation>
    <scope>NUCLEOTIDE SEQUENCE</scope>
    <source>
        <strain evidence="2">cv. W1943</strain>
    </source>
</reference>
<dbReference type="Proteomes" id="UP000008022">
    <property type="component" value="Unassembled WGS sequence"/>
</dbReference>
<accession>A0A0E0N3J5</accession>
<dbReference type="Gramene" id="ORUFI01G36990.1">
    <property type="protein sequence ID" value="ORUFI01G36990.1"/>
    <property type="gene ID" value="ORUFI01G36990"/>
</dbReference>
<name>A0A0E0N3J5_ORYRU</name>